<reference evidence="1" key="1">
    <citation type="journal article" date="2020" name="Phytopathology">
        <title>Zucchini vein clearing disease is caused by several lineages within Pseudomonas syringae species complex.</title>
        <authorList>
            <person name="Lacault C."/>
            <person name="Briand M."/>
            <person name="Jacques M.A."/>
            <person name="Darrasse A."/>
        </authorList>
    </citation>
    <scope>NUCLEOTIDE SEQUENCE</scope>
    <source>
        <strain evidence="1">P123</strain>
    </source>
</reference>
<comment type="caution">
    <text evidence="1">The sequence shown here is derived from an EMBL/GenBank/DDBJ whole genome shotgun (WGS) entry which is preliminary data.</text>
</comment>
<evidence type="ECO:0000313" key="1">
    <source>
        <dbReference type="EMBL" id="NAO76765.1"/>
    </source>
</evidence>
<organism evidence="1">
    <name type="scientific">Pseudomonas syringae</name>
    <dbReference type="NCBI Taxonomy" id="317"/>
    <lineage>
        <taxon>Bacteria</taxon>
        <taxon>Pseudomonadati</taxon>
        <taxon>Pseudomonadota</taxon>
        <taxon>Gammaproteobacteria</taxon>
        <taxon>Pseudomonadales</taxon>
        <taxon>Pseudomonadaceae</taxon>
        <taxon>Pseudomonas</taxon>
    </lineage>
</organism>
<name>A0A6B2AZH1_PSESX</name>
<gene>
    <name evidence="1" type="ORF">PspP123CL_12505</name>
</gene>
<accession>A0A6B2AZH1</accession>
<protein>
    <submittedName>
        <fullName evidence="1">Uncharacterized protein</fullName>
    </submittedName>
</protein>
<dbReference type="AlphaFoldDB" id="A0A6B2AZH1"/>
<dbReference type="EMBL" id="VLIF01000006">
    <property type="protein sequence ID" value="NAO76765.1"/>
    <property type="molecule type" value="Genomic_DNA"/>
</dbReference>
<sequence length="131" mass="13958">MNVMFGFKKSAKFDAALNKTFERFEGMSGAQIMALGAEHADGQLATLLSGESQSDSIAVHELSFVFDSPVADLKSFIASFESRSVVSFKTGWQSTRLCARTEAPYDQFNSDCALIGAVAFSAIPGAICIAA</sequence>
<proteinExistence type="predicted"/>
<dbReference type="RefSeq" id="WP_124748506.1">
    <property type="nucleotide sequence ID" value="NZ_JAJISS010000009.1"/>
</dbReference>